<evidence type="ECO:0000259" key="3">
    <source>
        <dbReference type="PROSITE" id="PS01031"/>
    </source>
</evidence>
<reference evidence="4" key="1">
    <citation type="submission" date="2020-09" db="EMBL/GenBank/DDBJ databases">
        <title>Pelagicoccus enzymogenes sp. nov. with an EPS production, isolated from marine sediment.</title>
        <authorList>
            <person name="Feng X."/>
        </authorList>
    </citation>
    <scope>NUCLEOTIDE SEQUENCE</scope>
    <source>
        <strain evidence="4">NFK12</strain>
    </source>
</reference>
<dbReference type="InterPro" id="IPR002068">
    <property type="entry name" value="A-crystallin/Hsp20_dom"/>
</dbReference>
<dbReference type="Pfam" id="PF00011">
    <property type="entry name" value="HSP20"/>
    <property type="match status" value="1"/>
</dbReference>
<dbReference type="EMBL" id="JACYFG010000040">
    <property type="protein sequence ID" value="MBD5781211.1"/>
    <property type="molecule type" value="Genomic_DNA"/>
</dbReference>
<dbReference type="Proteomes" id="UP000622317">
    <property type="component" value="Unassembled WGS sequence"/>
</dbReference>
<feature type="domain" description="SHSP" evidence="3">
    <location>
        <begin position="53"/>
        <end position="165"/>
    </location>
</feature>
<comment type="caution">
    <text evidence="4">The sequence shown here is derived from an EMBL/GenBank/DDBJ whole genome shotgun (WGS) entry which is preliminary data.</text>
</comment>
<dbReference type="RefSeq" id="WP_191618311.1">
    <property type="nucleotide sequence ID" value="NZ_JACYFG010000040.1"/>
</dbReference>
<dbReference type="SUPFAM" id="SSF49764">
    <property type="entry name" value="HSP20-like chaperones"/>
    <property type="match status" value="1"/>
</dbReference>
<organism evidence="4 5">
    <name type="scientific">Pelagicoccus enzymogenes</name>
    <dbReference type="NCBI Taxonomy" id="2773457"/>
    <lineage>
        <taxon>Bacteria</taxon>
        <taxon>Pseudomonadati</taxon>
        <taxon>Verrucomicrobiota</taxon>
        <taxon>Opitutia</taxon>
        <taxon>Puniceicoccales</taxon>
        <taxon>Pelagicoccaceae</taxon>
        <taxon>Pelagicoccus</taxon>
    </lineage>
</organism>
<protein>
    <submittedName>
        <fullName evidence="4">Hsp20/alpha crystallin family protein</fullName>
    </submittedName>
</protein>
<dbReference type="InterPro" id="IPR031107">
    <property type="entry name" value="Small_HSP"/>
</dbReference>
<dbReference type="Gene3D" id="2.60.40.790">
    <property type="match status" value="1"/>
</dbReference>
<evidence type="ECO:0000313" key="4">
    <source>
        <dbReference type="EMBL" id="MBD5781211.1"/>
    </source>
</evidence>
<dbReference type="AlphaFoldDB" id="A0A927FBB8"/>
<name>A0A927FBB8_9BACT</name>
<dbReference type="InterPro" id="IPR008978">
    <property type="entry name" value="HSP20-like_chaperone"/>
</dbReference>
<evidence type="ECO:0000256" key="1">
    <source>
        <dbReference type="PROSITE-ProRule" id="PRU00285"/>
    </source>
</evidence>
<sequence>MTNQLIPQHWKESLGELREEIGETVDRWISRLKPEQRKEAKNALAEEDPFWNPIRFGGGPRIEMEESDTTIKIVAELPGLAKEDFQVDLDDRYLTIRGEKSGRNERKEGHLHISECSYGSFTRVIPLPCEVERDKVKAKYKNGELRLVLPKTESAKARRIEISVE</sequence>
<dbReference type="CDD" id="cd06464">
    <property type="entry name" value="ACD_sHsps-like"/>
    <property type="match status" value="1"/>
</dbReference>
<keyword evidence="5" id="KW-1185">Reference proteome</keyword>
<comment type="similarity">
    <text evidence="1 2">Belongs to the small heat shock protein (HSP20) family.</text>
</comment>
<accession>A0A927FBB8</accession>
<evidence type="ECO:0000313" key="5">
    <source>
        <dbReference type="Proteomes" id="UP000622317"/>
    </source>
</evidence>
<gene>
    <name evidence="4" type="ORF">IEN85_17050</name>
</gene>
<dbReference type="PANTHER" id="PTHR11527">
    <property type="entry name" value="HEAT-SHOCK PROTEIN 20 FAMILY MEMBER"/>
    <property type="match status" value="1"/>
</dbReference>
<dbReference type="PROSITE" id="PS01031">
    <property type="entry name" value="SHSP"/>
    <property type="match status" value="1"/>
</dbReference>
<proteinExistence type="inferred from homology"/>
<evidence type="ECO:0000256" key="2">
    <source>
        <dbReference type="RuleBase" id="RU003616"/>
    </source>
</evidence>